<accession>A0A1V2TEQ3</accession>
<evidence type="ECO:0000313" key="7">
    <source>
        <dbReference type="EMBL" id="ONM47987.1"/>
    </source>
</evidence>
<dbReference type="GO" id="GO:0033499">
    <property type="term" value="P:galactose catabolic process via UDP-galactose, Leloir pathway"/>
    <property type="evidence" value="ECO:0007669"/>
    <property type="project" value="TreeGrafter"/>
</dbReference>
<comment type="caution">
    <text evidence="7">The sequence shown here is derived from an EMBL/GenBank/DDBJ whole genome shotgun (WGS) entry which is preliminary data.</text>
</comment>
<dbReference type="Pfam" id="PF01370">
    <property type="entry name" value="Epimerase"/>
    <property type="match status" value="2"/>
</dbReference>
<dbReference type="OrthoDB" id="9801785at2"/>
<evidence type="ECO:0000313" key="8">
    <source>
        <dbReference type="Proteomes" id="UP000188836"/>
    </source>
</evidence>
<gene>
    <name evidence="7" type="ORF">B0T46_15295</name>
</gene>
<comment type="pathway">
    <text evidence="1">Carbohydrate metabolism; galactose metabolism.</text>
</comment>
<feature type="domain" description="NAD-dependent epimerase/dehydratase" evidence="6">
    <location>
        <begin position="167"/>
        <end position="265"/>
    </location>
</feature>
<proteinExistence type="inferred from homology"/>
<comment type="similarity">
    <text evidence="2">Belongs to the NAD(P)-dependent epimerase/dehydratase family.</text>
</comment>
<dbReference type="STRING" id="1538463.B0T36_21325"/>
<organism evidence="7 8">
    <name type="scientific">Nocardia donostiensis</name>
    <dbReference type="NCBI Taxonomy" id="1538463"/>
    <lineage>
        <taxon>Bacteria</taxon>
        <taxon>Bacillati</taxon>
        <taxon>Actinomycetota</taxon>
        <taxon>Actinomycetes</taxon>
        <taxon>Mycobacteriales</taxon>
        <taxon>Nocardiaceae</taxon>
        <taxon>Nocardia</taxon>
    </lineage>
</organism>
<evidence type="ECO:0000256" key="1">
    <source>
        <dbReference type="ARBA" id="ARBA00004947"/>
    </source>
</evidence>
<dbReference type="Proteomes" id="UP000188836">
    <property type="component" value="Unassembled WGS sequence"/>
</dbReference>
<dbReference type="PANTHER" id="PTHR43725">
    <property type="entry name" value="UDP-GLUCOSE 4-EPIMERASE"/>
    <property type="match status" value="1"/>
</dbReference>
<dbReference type="AlphaFoldDB" id="A0A1V2TEQ3"/>
<sequence length="353" mass="36624">MGGVRVLLTGAAGFIGSHVHRALRDSGHDVVAVDVMLDAAHGPAAAAPEGVRRIDVRDSAALDGLLTDVDVVCHQAAVVGAGVSAQDAPAYASHNDYGTAVLLAAMDRAGCRRLVLASSMVVYGEGRYRGRRCGMVQVGVRLAVDLAAGMYEYRCGEETLEWVSVPEETPSRPRSVYAASKVAQENYAAAWAAATGGCVTALRYHNVYGDGMPRDTPYSGVAAIFRSAVEAGRAPQVFEDGGQMRDFVHVSDVAEANRAAVEQPLPGFVPLNICSGHPIAIGEVAATLARAHGGPEPVVTGRVRAGDVRHIVADPAQAARVLGFTARVRPADGLARFASAPLRESAAAAAPSA</sequence>
<evidence type="ECO:0000259" key="6">
    <source>
        <dbReference type="Pfam" id="PF01370"/>
    </source>
</evidence>
<reference evidence="7 8" key="1">
    <citation type="journal article" date="2016" name="Antonie Van Leeuwenhoek">
        <title>Nocardia donostiensis sp. nov., isolated from human respiratory specimens.</title>
        <authorList>
            <person name="Ercibengoa M."/>
            <person name="Bell M."/>
            <person name="Marimon J.M."/>
            <person name="Humrighouse B."/>
            <person name="Klenk H.P."/>
            <person name="Potter G."/>
            <person name="Perez-Trallero E."/>
        </authorList>
    </citation>
    <scope>NUCLEOTIDE SEQUENCE [LARGE SCALE GENOMIC DNA]</scope>
    <source>
        <strain evidence="7 8">X1655</strain>
    </source>
</reference>
<evidence type="ECO:0000256" key="3">
    <source>
        <dbReference type="ARBA" id="ARBA00018569"/>
    </source>
</evidence>
<dbReference type="EMBL" id="MUMY01000012">
    <property type="protein sequence ID" value="ONM47987.1"/>
    <property type="molecule type" value="Genomic_DNA"/>
</dbReference>
<dbReference type="Gene3D" id="3.40.50.720">
    <property type="entry name" value="NAD(P)-binding Rossmann-like Domain"/>
    <property type="match status" value="1"/>
</dbReference>
<protein>
    <recommendedName>
        <fullName evidence="3">UDP-glucose 4-epimerase</fullName>
    </recommendedName>
    <alternativeName>
        <fullName evidence="5">Galactowaldenase</fullName>
    </alternativeName>
    <alternativeName>
        <fullName evidence="4">UDP-galactose 4-epimerase</fullName>
    </alternativeName>
</protein>
<evidence type="ECO:0000256" key="5">
    <source>
        <dbReference type="ARBA" id="ARBA00033067"/>
    </source>
</evidence>
<feature type="domain" description="NAD-dependent epimerase/dehydratase" evidence="6">
    <location>
        <begin position="6"/>
        <end position="127"/>
    </location>
</feature>
<dbReference type="InterPro" id="IPR036291">
    <property type="entry name" value="NAD(P)-bd_dom_sf"/>
</dbReference>
<dbReference type="InterPro" id="IPR001509">
    <property type="entry name" value="Epimerase_deHydtase"/>
</dbReference>
<keyword evidence="8" id="KW-1185">Reference proteome</keyword>
<evidence type="ECO:0000256" key="4">
    <source>
        <dbReference type="ARBA" id="ARBA00031367"/>
    </source>
</evidence>
<dbReference type="PANTHER" id="PTHR43725:SF53">
    <property type="entry name" value="UDP-ARABINOSE 4-EPIMERASE 1"/>
    <property type="match status" value="1"/>
</dbReference>
<evidence type="ECO:0000256" key="2">
    <source>
        <dbReference type="ARBA" id="ARBA00007637"/>
    </source>
</evidence>
<name>A0A1V2TEQ3_9NOCA</name>
<dbReference type="SUPFAM" id="SSF51735">
    <property type="entry name" value="NAD(P)-binding Rossmann-fold domains"/>
    <property type="match status" value="1"/>
</dbReference>
<dbReference type="RefSeq" id="WP_077117667.1">
    <property type="nucleotide sequence ID" value="NZ_MUKP01000008.1"/>
</dbReference>